<dbReference type="InterPro" id="IPR014001">
    <property type="entry name" value="Helicase_ATP-bd"/>
</dbReference>
<dbReference type="SMART" id="SM00487">
    <property type="entry name" value="DEXDc"/>
    <property type="match status" value="1"/>
</dbReference>
<keyword evidence="2" id="KW-0378">Hydrolase</keyword>
<dbReference type="InterPro" id="IPR038718">
    <property type="entry name" value="SNF2-like_sf"/>
</dbReference>
<dbReference type="CDD" id="cd18008">
    <property type="entry name" value="DEXDc_SHPRH-like"/>
    <property type="match status" value="1"/>
</dbReference>
<dbReference type="Gene3D" id="3.40.50.10810">
    <property type="entry name" value="Tandem AAA-ATPase domain"/>
    <property type="match status" value="2"/>
</dbReference>
<dbReference type="PANTHER" id="PTHR45626">
    <property type="entry name" value="TRANSCRIPTION TERMINATION FACTOR 2-RELATED"/>
    <property type="match status" value="1"/>
</dbReference>
<evidence type="ECO:0000256" key="1">
    <source>
        <dbReference type="ARBA" id="ARBA00022741"/>
    </source>
</evidence>
<evidence type="ECO:0000313" key="7">
    <source>
        <dbReference type="Proteomes" id="UP000683000"/>
    </source>
</evidence>
<accession>A0A8I2YXT8</accession>
<dbReference type="EMBL" id="JAGFBS010000003">
    <property type="protein sequence ID" value="KAG6380085.1"/>
    <property type="molecule type" value="Genomic_DNA"/>
</dbReference>
<dbReference type="Pfam" id="PF00176">
    <property type="entry name" value="SNF2-rel_dom"/>
    <property type="match status" value="1"/>
</dbReference>
<dbReference type="AlphaFoldDB" id="A0A8I2YXT8"/>
<feature type="domain" description="Helicase ATP-binding" evidence="5">
    <location>
        <begin position="200"/>
        <end position="414"/>
    </location>
</feature>
<dbReference type="CDD" id="cd18793">
    <property type="entry name" value="SF2_C_SNF"/>
    <property type="match status" value="1"/>
</dbReference>
<reference evidence="6" key="1">
    <citation type="submission" date="2021-03" db="EMBL/GenBank/DDBJ databases">
        <title>Evolutionary innovations through gain and loss of genes in the ectomycorrhizal Boletales.</title>
        <authorList>
            <person name="Wu G."/>
            <person name="Miyauchi S."/>
            <person name="Morin E."/>
            <person name="Yang Z.-L."/>
            <person name="Xu J."/>
            <person name="Martin F.M."/>
        </authorList>
    </citation>
    <scope>NUCLEOTIDE SEQUENCE</scope>
    <source>
        <strain evidence="6">BR01</strain>
    </source>
</reference>
<dbReference type="PANTHER" id="PTHR45626:SF14">
    <property type="entry name" value="ATP-DEPENDENT DNA HELICASE (EUROFUNG)"/>
    <property type="match status" value="1"/>
</dbReference>
<dbReference type="OrthoDB" id="423559at2759"/>
<keyword evidence="1" id="KW-0547">Nucleotide-binding</keyword>
<evidence type="ECO:0000256" key="3">
    <source>
        <dbReference type="ARBA" id="ARBA00022840"/>
    </source>
</evidence>
<evidence type="ECO:0000313" key="6">
    <source>
        <dbReference type="EMBL" id="KAG6380085.1"/>
    </source>
</evidence>
<dbReference type="InterPro" id="IPR000330">
    <property type="entry name" value="SNF2_N"/>
</dbReference>
<feature type="region of interest" description="Disordered" evidence="4">
    <location>
        <begin position="1"/>
        <end position="81"/>
    </location>
</feature>
<feature type="compositionally biased region" description="Low complexity" evidence="4">
    <location>
        <begin position="25"/>
        <end position="50"/>
    </location>
</feature>
<dbReference type="GO" id="GO:0008094">
    <property type="term" value="F:ATP-dependent activity, acting on DNA"/>
    <property type="evidence" value="ECO:0007669"/>
    <property type="project" value="TreeGrafter"/>
</dbReference>
<dbReference type="InterPro" id="IPR027417">
    <property type="entry name" value="P-loop_NTPase"/>
</dbReference>
<dbReference type="GO" id="GO:0016787">
    <property type="term" value="F:hydrolase activity"/>
    <property type="evidence" value="ECO:0007669"/>
    <property type="project" value="UniProtKB-KW"/>
</dbReference>
<dbReference type="SUPFAM" id="SSF52540">
    <property type="entry name" value="P-loop containing nucleoside triphosphate hydrolases"/>
    <property type="match status" value="2"/>
</dbReference>
<dbReference type="InterPro" id="IPR050628">
    <property type="entry name" value="SNF2_RAD54_helicase_TF"/>
</dbReference>
<evidence type="ECO:0000259" key="5">
    <source>
        <dbReference type="PROSITE" id="PS51192"/>
    </source>
</evidence>
<feature type="compositionally biased region" description="Basic and acidic residues" evidence="4">
    <location>
        <begin position="71"/>
        <end position="81"/>
    </location>
</feature>
<name>A0A8I2YXT8_9AGAM</name>
<evidence type="ECO:0000256" key="2">
    <source>
        <dbReference type="ARBA" id="ARBA00022801"/>
    </source>
</evidence>
<dbReference type="InterPro" id="IPR049730">
    <property type="entry name" value="SNF2/RAD54-like_C"/>
</dbReference>
<organism evidence="6 7">
    <name type="scientific">Boletus reticuloceps</name>
    <dbReference type="NCBI Taxonomy" id="495285"/>
    <lineage>
        <taxon>Eukaryota</taxon>
        <taxon>Fungi</taxon>
        <taxon>Dikarya</taxon>
        <taxon>Basidiomycota</taxon>
        <taxon>Agaricomycotina</taxon>
        <taxon>Agaricomycetes</taxon>
        <taxon>Agaricomycetidae</taxon>
        <taxon>Boletales</taxon>
        <taxon>Boletineae</taxon>
        <taxon>Boletaceae</taxon>
        <taxon>Boletoideae</taxon>
        <taxon>Boletus</taxon>
    </lineage>
</organism>
<keyword evidence="7" id="KW-1185">Reference proteome</keyword>
<dbReference type="InterPro" id="IPR001650">
    <property type="entry name" value="Helicase_C-like"/>
</dbReference>
<dbReference type="Gene3D" id="3.40.50.300">
    <property type="entry name" value="P-loop containing nucleotide triphosphate hydrolases"/>
    <property type="match status" value="1"/>
</dbReference>
<dbReference type="Pfam" id="PF00271">
    <property type="entry name" value="Helicase_C"/>
    <property type="match status" value="1"/>
</dbReference>
<dbReference type="Proteomes" id="UP000683000">
    <property type="component" value="Unassembled WGS sequence"/>
</dbReference>
<dbReference type="GO" id="GO:0005634">
    <property type="term" value="C:nucleus"/>
    <property type="evidence" value="ECO:0007669"/>
    <property type="project" value="TreeGrafter"/>
</dbReference>
<protein>
    <recommendedName>
        <fullName evidence="5">Helicase ATP-binding domain-containing protein</fullName>
    </recommendedName>
</protein>
<dbReference type="GO" id="GO:0005524">
    <property type="term" value="F:ATP binding"/>
    <property type="evidence" value="ECO:0007669"/>
    <property type="project" value="UniProtKB-KW"/>
</dbReference>
<evidence type="ECO:0000256" key="4">
    <source>
        <dbReference type="SAM" id="MobiDB-lite"/>
    </source>
</evidence>
<comment type="caution">
    <text evidence="6">The sequence shown here is derived from an EMBL/GenBank/DDBJ whole genome shotgun (WGS) entry which is preliminary data.</text>
</comment>
<sequence>MEARRKQLLQDPTVYPEFYKPGQKPSQLTSSSVVSIPSSSGSSEPQSLPSVVKKNNKTRAIIISSDEEDDAPTHELPEPAKDTGAAVKSHILTTLDRATLVAPPQRTAVPAPIELPTKTRVPSNADLPTWETFDAPDEHGLYDPRMSAVEAEKALRALVEDTVNNTEDAEIDMTEAIVPGFVDGIVLLPHQVIGRNWMRERETGKKTGGILADDMGLGKTIQTLARIVDGRAKKSDKLDGLAASTLVVCPVSLVSQWASEISRMAVGLRVIEHHGQSRTTDPLKLQQAHVVVTSYSIVASEHATFAPEIKDESKSKKSKSKAMAAASDSDSDSSEGFSKKLASKKRSGKSKDALFRVTWFRIVLDEAHNIKNRNTKSAIACCALEGKFRWCLTGTPLQNTVEELYSLIKFLRIRPLNDWHTFNEQIAKPVKAGRSVRALKRLQVVLKAIMLRRTKNQILNGKPLLQLPERILELVECSFSASEKEFYRLLESRMSSEVNKLVQSDKVNYTHVLVLLLRLRQACNHPSLVSKDFHIDRDATEPKAANDDEDDAEDLAAMFGQLGMSGAKKCQLCQTTLTTRDDVTHCRECQPLAKSTEPTLKSKLPPDSAKIRKILEILKKTGERSEGVEKTIIFSQFTTMLDLIEPFLDAHGVKHVRYDGSMPKDKREASLEKIRNSKTVRCILISFKAGSTGEFRLPLNSFLFFSPTGPYFYFWSKVS</sequence>
<dbReference type="PROSITE" id="PS51192">
    <property type="entry name" value="HELICASE_ATP_BIND_1"/>
    <property type="match status" value="1"/>
</dbReference>
<feature type="region of interest" description="Disordered" evidence="4">
    <location>
        <begin position="308"/>
        <end position="337"/>
    </location>
</feature>
<dbReference type="GO" id="GO:0006281">
    <property type="term" value="P:DNA repair"/>
    <property type="evidence" value="ECO:0007669"/>
    <property type="project" value="TreeGrafter"/>
</dbReference>
<gene>
    <name evidence="6" type="ORF">JVT61DRAFT_8168</name>
</gene>
<proteinExistence type="predicted"/>
<keyword evidence="3" id="KW-0067">ATP-binding</keyword>
<feature type="compositionally biased region" description="Low complexity" evidence="4">
    <location>
        <begin position="321"/>
        <end position="337"/>
    </location>
</feature>